<keyword evidence="4" id="KW-0808">Transferase</keyword>
<dbReference type="InterPro" id="IPR000719">
    <property type="entry name" value="Prot_kinase_dom"/>
</dbReference>
<dbReference type="EC" id="2.7.11.1" evidence="2"/>
<dbReference type="PANTHER" id="PTHR43671:SF98">
    <property type="entry name" value="SERINE_THREONINE-PROTEIN KINASE NEK11"/>
    <property type="match status" value="1"/>
</dbReference>
<evidence type="ECO:0000259" key="12">
    <source>
        <dbReference type="PROSITE" id="PS50011"/>
    </source>
</evidence>
<name>A0ABR1GCQ8_AURAN</name>
<dbReference type="Pfam" id="PF00069">
    <property type="entry name" value="Pkinase"/>
    <property type="match status" value="1"/>
</dbReference>
<feature type="binding site" evidence="10">
    <location>
        <position position="245"/>
    </location>
    <ligand>
        <name>ATP</name>
        <dbReference type="ChEBI" id="CHEBI:30616"/>
    </ligand>
</feature>
<keyword evidence="6 13" id="KW-0418">Kinase</keyword>
<feature type="region of interest" description="Disordered" evidence="11">
    <location>
        <begin position="87"/>
        <end position="107"/>
    </location>
</feature>
<evidence type="ECO:0000256" key="7">
    <source>
        <dbReference type="ARBA" id="ARBA00022840"/>
    </source>
</evidence>
<gene>
    <name evidence="13" type="ORF">SO694_000011378</name>
</gene>
<comment type="caution">
    <text evidence="13">The sequence shown here is derived from an EMBL/GenBank/DDBJ whole genome shotgun (WGS) entry which is preliminary data.</text>
</comment>
<evidence type="ECO:0000256" key="11">
    <source>
        <dbReference type="SAM" id="MobiDB-lite"/>
    </source>
</evidence>
<dbReference type="PANTHER" id="PTHR43671">
    <property type="entry name" value="SERINE/THREONINE-PROTEIN KINASE NEK"/>
    <property type="match status" value="1"/>
</dbReference>
<dbReference type="SUPFAM" id="SSF56112">
    <property type="entry name" value="Protein kinase-like (PK-like)"/>
    <property type="match status" value="1"/>
</dbReference>
<feature type="domain" description="Protein kinase" evidence="12">
    <location>
        <begin position="216"/>
        <end position="485"/>
    </location>
</feature>
<comment type="similarity">
    <text evidence="1">Belongs to the protein kinase superfamily. NEK Ser/Thr protein kinase family. NIMA subfamily.</text>
</comment>
<evidence type="ECO:0000256" key="9">
    <source>
        <dbReference type="ARBA" id="ARBA00048679"/>
    </source>
</evidence>
<organism evidence="13 14">
    <name type="scientific">Aureococcus anophagefferens</name>
    <name type="common">Harmful bloom alga</name>
    <dbReference type="NCBI Taxonomy" id="44056"/>
    <lineage>
        <taxon>Eukaryota</taxon>
        <taxon>Sar</taxon>
        <taxon>Stramenopiles</taxon>
        <taxon>Ochrophyta</taxon>
        <taxon>Pelagophyceae</taxon>
        <taxon>Pelagomonadales</taxon>
        <taxon>Pelagomonadaceae</taxon>
        <taxon>Aureococcus</taxon>
    </lineage>
</organism>
<feature type="region of interest" description="Disordered" evidence="11">
    <location>
        <begin position="540"/>
        <end position="624"/>
    </location>
</feature>
<evidence type="ECO:0000256" key="8">
    <source>
        <dbReference type="ARBA" id="ARBA00047899"/>
    </source>
</evidence>
<dbReference type="InterPro" id="IPR050660">
    <property type="entry name" value="NEK_Ser/Thr_kinase"/>
</dbReference>
<sequence length="624" mass="66865">MGAAASTASSLPLERWTAEQVASAVASCGGKYEGYGPAIVENGINGDLLVSPGLDLDGMFVEIGVSKLHATRLAADFRKLLAPAEVTADGPGKASAPREGPSSDARDDAVNEAAVARFLGSAAVAGSLWALKGSEEIAAWCESRGLDARVAAALDRPRGAVEALAVPLSVFQRRVGAPLGVYRMAVAKLIRHGGFDFYRVLYRDLTASVVSPLQDWAWVRHVGAGTYGNVCAVRSLHNDSTVACKLLGCDDDARRMLGVRACTDVSEAQQEMVRLTQVSSPHCVRLRQYATVAEPLILWALTDLCEGGALSERLKRRPPPAAARLERWWRDATAGLAAIHKLRVAHRDVKTENIFLTSVDDEAAAAVVGDLGISKELNSTSSLMLTQCGTPAFLAPEILSNQPYTLKADVWSLGCVFFETVAGRPLNAMAHDDDTIVAQFREAAAARGLPGLFPRVFERILRRDPEDRPSSSEVLAAFDDDTPPLGKSGSARVAPAPPDETVAAVEAKAAPPRRGVVVVEDLGDDAEAASLQAAWRQRQLKRRASSSASPFLKEALDDAEPPRDAAADERKARQRAAEDAKAIAELERGAASVRDFHRARTADRRRPSAREPRFQQSQTSPRLP</sequence>
<evidence type="ECO:0000313" key="14">
    <source>
        <dbReference type="Proteomes" id="UP001363151"/>
    </source>
</evidence>
<dbReference type="Gene3D" id="3.30.200.20">
    <property type="entry name" value="Phosphorylase Kinase, domain 1"/>
    <property type="match status" value="1"/>
</dbReference>
<dbReference type="InterPro" id="IPR017441">
    <property type="entry name" value="Protein_kinase_ATP_BS"/>
</dbReference>
<reference evidence="13 14" key="1">
    <citation type="submission" date="2024-03" db="EMBL/GenBank/DDBJ databases">
        <title>Aureococcus anophagefferens CCMP1851 and Kratosvirus quantuckense: Draft genome of a second virus-susceptible host strain in the model system.</title>
        <authorList>
            <person name="Chase E."/>
            <person name="Truchon A.R."/>
            <person name="Schepens W."/>
            <person name="Wilhelm S.W."/>
        </authorList>
    </citation>
    <scope>NUCLEOTIDE SEQUENCE [LARGE SCALE GENOMIC DNA]</scope>
    <source>
        <strain evidence="13 14">CCMP1851</strain>
    </source>
</reference>
<evidence type="ECO:0000256" key="1">
    <source>
        <dbReference type="ARBA" id="ARBA00010886"/>
    </source>
</evidence>
<evidence type="ECO:0000256" key="10">
    <source>
        <dbReference type="PROSITE-ProRule" id="PRU10141"/>
    </source>
</evidence>
<evidence type="ECO:0000256" key="5">
    <source>
        <dbReference type="ARBA" id="ARBA00022741"/>
    </source>
</evidence>
<accession>A0ABR1GCQ8</accession>
<dbReference type="InterPro" id="IPR011009">
    <property type="entry name" value="Kinase-like_dom_sf"/>
</dbReference>
<dbReference type="Gene3D" id="1.10.510.10">
    <property type="entry name" value="Transferase(Phosphotransferase) domain 1"/>
    <property type="match status" value="1"/>
</dbReference>
<dbReference type="EMBL" id="JBBJCI010000035">
    <property type="protein sequence ID" value="KAK7253612.1"/>
    <property type="molecule type" value="Genomic_DNA"/>
</dbReference>
<feature type="compositionally biased region" description="Basic and acidic residues" evidence="11">
    <location>
        <begin position="554"/>
        <end position="613"/>
    </location>
</feature>
<keyword evidence="5 10" id="KW-0547">Nucleotide-binding</keyword>
<keyword evidence="14" id="KW-1185">Reference proteome</keyword>
<evidence type="ECO:0000256" key="4">
    <source>
        <dbReference type="ARBA" id="ARBA00022679"/>
    </source>
</evidence>
<feature type="region of interest" description="Disordered" evidence="11">
    <location>
        <begin position="467"/>
        <end position="510"/>
    </location>
</feature>
<comment type="catalytic activity">
    <reaction evidence="8">
        <text>L-threonyl-[protein] + ATP = O-phospho-L-threonyl-[protein] + ADP + H(+)</text>
        <dbReference type="Rhea" id="RHEA:46608"/>
        <dbReference type="Rhea" id="RHEA-COMP:11060"/>
        <dbReference type="Rhea" id="RHEA-COMP:11605"/>
        <dbReference type="ChEBI" id="CHEBI:15378"/>
        <dbReference type="ChEBI" id="CHEBI:30013"/>
        <dbReference type="ChEBI" id="CHEBI:30616"/>
        <dbReference type="ChEBI" id="CHEBI:61977"/>
        <dbReference type="ChEBI" id="CHEBI:456216"/>
        <dbReference type="EC" id="2.7.11.1"/>
    </reaction>
</comment>
<dbReference type="PROSITE" id="PS00108">
    <property type="entry name" value="PROTEIN_KINASE_ST"/>
    <property type="match status" value="1"/>
</dbReference>
<keyword evidence="3" id="KW-0723">Serine/threonine-protein kinase</keyword>
<proteinExistence type="inferred from homology"/>
<dbReference type="InterPro" id="IPR008271">
    <property type="entry name" value="Ser/Thr_kinase_AS"/>
</dbReference>
<feature type="compositionally biased region" description="Polar residues" evidence="11">
    <location>
        <begin position="614"/>
        <end position="624"/>
    </location>
</feature>
<dbReference type="GO" id="GO:0016301">
    <property type="term" value="F:kinase activity"/>
    <property type="evidence" value="ECO:0007669"/>
    <property type="project" value="UniProtKB-KW"/>
</dbReference>
<evidence type="ECO:0000256" key="2">
    <source>
        <dbReference type="ARBA" id="ARBA00012513"/>
    </source>
</evidence>
<evidence type="ECO:0000256" key="3">
    <source>
        <dbReference type="ARBA" id="ARBA00022527"/>
    </source>
</evidence>
<keyword evidence="7 10" id="KW-0067">ATP-binding</keyword>
<protein>
    <recommendedName>
        <fullName evidence="2">non-specific serine/threonine protein kinase</fullName>
        <ecNumber evidence="2">2.7.11.1</ecNumber>
    </recommendedName>
</protein>
<dbReference type="SMART" id="SM00220">
    <property type="entry name" value="S_TKc"/>
    <property type="match status" value="1"/>
</dbReference>
<dbReference type="PROSITE" id="PS50011">
    <property type="entry name" value="PROTEIN_KINASE_DOM"/>
    <property type="match status" value="1"/>
</dbReference>
<dbReference type="Proteomes" id="UP001363151">
    <property type="component" value="Unassembled WGS sequence"/>
</dbReference>
<evidence type="ECO:0000256" key="6">
    <source>
        <dbReference type="ARBA" id="ARBA00022777"/>
    </source>
</evidence>
<evidence type="ECO:0000313" key="13">
    <source>
        <dbReference type="EMBL" id="KAK7253612.1"/>
    </source>
</evidence>
<dbReference type="PROSITE" id="PS00107">
    <property type="entry name" value="PROTEIN_KINASE_ATP"/>
    <property type="match status" value="1"/>
</dbReference>
<comment type="catalytic activity">
    <reaction evidence="9">
        <text>L-seryl-[protein] + ATP = O-phospho-L-seryl-[protein] + ADP + H(+)</text>
        <dbReference type="Rhea" id="RHEA:17989"/>
        <dbReference type="Rhea" id="RHEA-COMP:9863"/>
        <dbReference type="Rhea" id="RHEA-COMP:11604"/>
        <dbReference type="ChEBI" id="CHEBI:15378"/>
        <dbReference type="ChEBI" id="CHEBI:29999"/>
        <dbReference type="ChEBI" id="CHEBI:30616"/>
        <dbReference type="ChEBI" id="CHEBI:83421"/>
        <dbReference type="ChEBI" id="CHEBI:456216"/>
        <dbReference type="EC" id="2.7.11.1"/>
    </reaction>
</comment>